<keyword evidence="3" id="KW-1185">Reference proteome</keyword>
<comment type="caution">
    <text evidence="2">The sequence shown here is derived from an EMBL/GenBank/DDBJ whole genome shotgun (WGS) entry which is preliminary data.</text>
</comment>
<dbReference type="CDD" id="cd06464">
    <property type="entry name" value="ACD_sHsps-like"/>
    <property type="match status" value="1"/>
</dbReference>
<proteinExistence type="predicted"/>
<dbReference type="Gene3D" id="2.60.40.790">
    <property type="match status" value="2"/>
</dbReference>
<feature type="region of interest" description="Disordered" evidence="1">
    <location>
        <begin position="118"/>
        <end position="267"/>
    </location>
</feature>
<evidence type="ECO:0000313" key="3">
    <source>
        <dbReference type="Proteomes" id="UP000246702"/>
    </source>
</evidence>
<dbReference type="OrthoDB" id="4461260at2759"/>
<dbReference type="GeneID" id="37113998"/>
<organism evidence="2 3">
    <name type="scientific">Aspergillus sclerotioniger CBS 115572</name>
    <dbReference type="NCBI Taxonomy" id="1450535"/>
    <lineage>
        <taxon>Eukaryota</taxon>
        <taxon>Fungi</taxon>
        <taxon>Dikarya</taxon>
        <taxon>Ascomycota</taxon>
        <taxon>Pezizomycotina</taxon>
        <taxon>Eurotiomycetes</taxon>
        <taxon>Eurotiomycetidae</taxon>
        <taxon>Eurotiales</taxon>
        <taxon>Aspergillaceae</taxon>
        <taxon>Aspergillus</taxon>
        <taxon>Aspergillus subgen. Circumdati</taxon>
    </lineage>
</organism>
<evidence type="ECO:0008006" key="4">
    <source>
        <dbReference type="Google" id="ProtNLM"/>
    </source>
</evidence>
<dbReference type="RefSeq" id="XP_025467202.1">
    <property type="nucleotide sequence ID" value="XM_025611855.1"/>
</dbReference>
<evidence type="ECO:0000313" key="2">
    <source>
        <dbReference type="EMBL" id="PWY86611.1"/>
    </source>
</evidence>
<gene>
    <name evidence="2" type="ORF">BO94DRAFT_535753</name>
</gene>
<dbReference type="EMBL" id="MSFK01000015">
    <property type="protein sequence ID" value="PWY86611.1"/>
    <property type="molecule type" value="Genomic_DNA"/>
</dbReference>
<reference evidence="2 3" key="1">
    <citation type="submission" date="2016-12" db="EMBL/GenBank/DDBJ databases">
        <title>The genomes of Aspergillus section Nigri reveals drivers in fungal speciation.</title>
        <authorList>
            <consortium name="DOE Joint Genome Institute"/>
            <person name="Vesth T.C."/>
            <person name="Nybo J."/>
            <person name="Theobald S."/>
            <person name="Brandl J."/>
            <person name="Frisvad J.C."/>
            <person name="Nielsen K.F."/>
            <person name="Lyhne E.K."/>
            <person name="Kogle M.E."/>
            <person name="Kuo A."/>
            <person name="Riley R."/>
            <person name="Clum A."/>
            <person name="Nolan M."/>
            <person name="Lipzen A."/>
            <person name="Salamov A."/>
            <person name="Henrissat B."/>
            <person name="Wiebenga A."/>
            <person name="De Vries R.P."/>
            <person name="Grigoriev I.V."/>
            <person name="Mortensen U.H."/>
            <person name="Andersen M.R."/>
            <person name="Baker S.E."/>
        </authorList>
    </citation>
    <scope>NUCLEOTIDE SEQUENCE [LARGE SCALE GENOMIC DNA]</scope>
    <source>
        <strain evidence="2 3">CBS 115572</strain>
    </source>
</reference>
<evidence type="ECO:0000256" key="1">
    <source>
        <dbReference type="SAM" id="MobiDB-lite"/>
    </source>
</evidence>
<dbReference type="STRING" id="1450535.A0A317WLN9"/>
<dbReference type="InterPro" id="IPR008978">
    <property type="entry name" value="HSP20-like_chaperone"/>
</dbReference>
<feature type="region of interest" description="Disordered" evidence="1">
    <location>
        <begin position="1"/>
        <end position="22"/>
    </location>
</feature>
<feature type="compositionally biased region" description="Basic and acidic residues" evidence="1">
    <location>
        <begin position="173"/>
        <end position="195"/>
    </location>
</feature>
<dbReference type="Proteomes" id="UP000246702">
    <property type="component" value="Unassembled WGS sequence"/>
</dbReference>
<accession>A0A317WLN9</accession>
<sequence length="325" mass="35744">MGVFDMEQADGPNPLLRAPLGTPEPIRPAFDLRLLEGGYYLDGELPGSTKDNIAIEISGFQTLVISGTLQRAYPGPPPDFKPDSKVNAEEYYSVPMHVLLDKMLLEQTSARDEEAEETCFANASRAPVGTKAGEAAPSPHVPANRDGGAWRGQPATGVWNKLGGQGTQPSPDQRGDRNLQDGESWRGRPIQRDEGSSLDGRAQQGYGTRGRGRGRGRGQGQGQGRGRGRGRGRGEGIQGRVTIPRREEIQKMTPESEEDDDQPRQDEPEWKLAEREIGFFSRSFILDKPVDWNAAEVRYKDGILTIWLPLGSMPERPVCLTVNRD</sequence>
<protein>
    <recommendedName>
        <fullName evidence="4">SHSP domain-containing protein</fullName>
    </recommendedName>
</protein>
<dbReference type="SUPFAM" id="SSF49764">
    <property type="entry name" value="HSP20-like chaperones"/>
    <property type="match status" value="2"/>
</dbReference>
<name>A0A317WLN9_9EURO</name>
<dbReference type="AlphaFoldDB" id="A0A317WLN9"/>